<dbReference type="Proteomes" id="UP000250157">
    <property type="component" value="Segment"/>
</dbReference>
<feature type="transmembrane region" description="Helical" evidence="1">
    <location>
        <begin position="12"/>
        <end position="35"/>
    </location>
</feature>
<sequence length="47" mass="5055">MTAVMTCMGTFLWAGLPVTSTVVAVICFSVAFIGFERLAILCGVIKW</sequence>
<evidence type="ECO:0000313" key="2">
    <source>
        <dbReference type="EMBL" id="BBC78337.1"/>
    </source>
</evidence>
<organism evidence="2 3">
    <name type="scientific">Escherichia phage EcS1</name>
    <dbReference type="NCBI Taxonomy" id="2083276"/>
    <lineage>
        <taxon>Viruses</taxon>
        <taxon>Duplodnaviria</taxon>
        <taxon>Heunggongvirae</taxon>
        <taxon>Uroviricota</taxon>
        <taxon>Caudoviricetes</taxon>
        <taxon>Pantevenvirales</taxon>
        <taxon>Straboviridae</taxon>
        <taxon>Tevenvirinae</taxon>
        <taxon>Kagamiyamavirus</taxon>
        <taxon>Kagamiyamavirus ecs1</taxon>
    </lineage>
</organism>
<evidence type="ECO:0000256" key="1">
    <source>
        <dbReference type="SAM" id="Phobius"/>
    </source>
</evidence>
<protein>
    <submittedName>
        <fullName evidence="2">Uncharacterized protein</fullName>
    </submittedName>
</protein>
<keyword evidence="1" id="KW-0472">Membrane</keyword>
<name>A0A2Z5ZCW5_9CAUD</name>
<keyword evidence="1" id="KW-1133">Transmembrane helix</keyword>
<keyword evidence="1" id="KW-0812">Transmembrane</keyword>
<accession>A0A2Z5ZCW5</accession>
<evidence type="ECO:0000313" key="3">
    <source>
        <dbReference type="Proteomes" id="UP000250157"/>
    </source>
</evidence>
<keyword evidence="3" id="KW-1185">Reference proteome</keyword>
<dbReference type="GeneID" id="65108476"/>
<dbReference type="RefSeq" id="YP_010090984.1">
    <property type="nucleotide sequence ID" value="NC_055721.1"/>
</dbReference>
<dbReference type="KEGG" id="vg:65108476"/>
<dbReference type="EMBL" id="LC371242">
    <property type="protein sequence ID" value="BBC78337.1"/>
    <property type="molecule type" value="Genomic_DNA"/>
</dbReference>
<reference evidence="2 3" key="1">
    <citation type="submission" date="2018-02" db="EMBL/GenBank/DDBJ databases">
        <title>Full genome sequencing of a novel polyvalent bacteriophage as one of T4-Family member.</title>
        <authorList>
            <person name="Kawasaki T."/>
            <person name="Saad A.M."/>
            <person name="Yamada T."/>
        </authorList>
    </citation>
    <scope>NUCLEOTIDE SEQUENCE [LARGE SCALE GENOMIC DNA]</scope>
    <source>
        <strain evidence="2 3">EcS1</strain>
    </source>
</reference>
<proteinExistence type="predicted"/>